<evidence type="ECO:0000313" key="12">
    <source>
        <dbReference type="Proteomes" id="UP000836402"/>
    </source>
</evidence>
<evidence type="ECO:0000256" key="6">
    <source>
        <dbReference type="PROSITE-ProRule" id="PRU00176"/>
    </source>
</evidence>
<dbReference type="SUPFAM" id="SSF54928">
    <property type="entry name" value="RNA-binding domain, RBD"/>
    <property type="match status" value="1"/>
</dbReference>
<dbReference type="InterPro" id="IPR035979">
    <property type="entry name" value="RBD_domain_sf"/>
</dbReference>
<comment type="caution">
    <text evidence="10">The sequence shown here is derived from an EMBL/GenBank/DDBJ whole genome shotgun (WGS) entry which is preliminary data.</text>
</comment>
<dbReference type="Proteomes" id="UP000077671">
    <property type="component" value="Unassembled WGS sequence"/>
</dbReference>
<dbReference type="GO" id="GO:0005737">
    <property type="term" value="C:cytoplasm"/>
    <property type="evidence" value="ECO:0007669"/>
    <property type="project" value="UniProtKB-SubCell"/>
</dbReference>
<comment type="subcellular location">
    <subcellularLocation>
        <location evidence="2">Cytoplasm</location>
    </subcellularLocation>
    <subcellularLocation>
        <location evidence="1">Nucleus</location>
    </subcellularLocation>
</comment>
<dbReference type="GO" id="GO:0006396">
    <property type="term" value="P:RNA processing"/>
    <property type="evidence" value="ECO:0007669"/>
    <property type="project" value="InterPro"/>
</dbReference>
<evidence type="ECO:0000256" key="2">
    <source>
        <dbReference type="ARBA" id="ARBA00004496"/>
    </source>
</evidence>
<keyword evidence="5" id="KW-0539">Nucleus</keyword>
<sequence length="187" mass="20134">MADVDRMDVSDAAQAPEVEMEDDPNVKRKGRGIGARETGSGADGVEGGQFEAVDSVAAGKDGRREARSIEGWIVVVTNVHEEATEEELQDKFADFGEIKNVHLNLDRRTGFVKGYALIEYETNDEARAAIEACSDGLTLLEQPLKADFAFVRPPSTAVKGAAVSEGRRGAMGARVAGRARSRSPTRR</sequence>
<evidence type="ECO:0000313" key="9">
    <source>
        <dbReference type="EMBL" id="CAD6961352.1"/>
    </source>
</evidence>
<dbReference type="InterPro" id="IPR012677">
    <property type="entry name" value="Nucleotide-bd_a/b_plait_sf"/>
</dbReference>
<dbReference type="CDD" id="cd12324">
    <property type="entry name" value="RRM_RBM8"/>
    <property type="match status" value="1"/>
</dbReference>
<dbReference type="InterPro" id="IPR033744">
    <property type="entry name" value="RRM_RBM8"/>
</dbReference>
<evidence type="ECO:0000259" key="8">
    <source>
        <dbReference type="PROSITE" id="PS50102"/>
    </source>
</evidence>
<dbReference type="InterPro" id="IPR000504">
    <property type="entry name" value="RRM_dom"/>
</dbReference>
<dbReference type="Proteomes" id="UP000836402">
    <property type="component" value="Unassembled WGS sequence"/>
</dbReference>
<feature type="region of interest" description="Disordered" evidence="7">
    <location>
        <begin position="1"/>
        <end position="48"/>
    </location>
</feature>
<keyword evidence="3" id="KW-0963">Cytoplasm</keyword>
<evidence type="ECO:0000256" key="7">
    <source>
        <dbReference type="SAM" id="MobiDB-lite"/>
    </source>
</evidence>
<dbReference type="PANTHER" id="PTHR45894">
    <property type="entry name" value="RNA-BINDING PROTEIN 8A"/>
    <property type="match status" value="1"/>
</dbReference>
<evidence type="ECO:0000256" key="1">
    <source>
        <dbReference type="ARBA" id="ARBA00004123"/>
    </source>
</evidence>
<dbReference type="InterPro" id="IPR008111">
    <property type="entry name" value="RNA-bd_8"/>
</dbReference>
<evidence type="ECO:0000256" key="5">
    <source>
        <dbReference type="ARBA" id="ARBA00023242"/>
    </source>
</evidence>
<dbReference type="SMART" id="SM00360">
    <property type="entry name" value="RRM"/>
    <property type="match status" value="1"/>
</dbReference>
<keyword evidence="4 6" id="KW-0694">RNA-binding</keyword>
<dbReference type="PROSITE" id="PS50102">
    <property type="entry name" value="RRM"/>
    <property type="match status" value="1"/>
</dbReference>
<organism evidence="10 11">
    <name type="scientific">Tilletia caries</name>
    <name type="common">wheat bunt fungus</name>
    <dbReference type="NCBI Taxonomy" id="13290"/>
    <lineage>
        <taxon>Eukaryota</taxon>
        <taxon>Fungi</taxon>
        <taxon>Dikarya</taxon>
        <taxon>Basidiomycota</taxon>
        <taxon>Ustilaginomycotina</taxon>
        <taxon>Exobasidiomycetes</taxon>
        <taxon>Tilletiales</taxon>
        <taxon>Tilletiaceae</taxon>
        <taxon>Tilletia</taxon>
    </lineage>
</organism>
<dbReference type="Gene3D" id="3.30.70.330">
    <property type="match status" value="1"/>
</dbReference>
<reference evidence="10" key="1">
    <citation type="submission" date="2016-04" db="EMBL/GenBank/DDBJ databases">
        <authorList>
            <person name="Nguyen H.D."/>
            <person name="Kesanakurti P."/>
            <person name="Cullis J."/>
            <person name="Levesque C.A."/>
            <person name="Hambleton S."/>
        </authorList>
    </citation>
    <scope>NUCLEOTIDE SEQUENCE</scope>
    <source>
        <strain evidence="10">DAOMC 238032</strain>
    </source>
</reference>
<dbReference type="GO" id="GO:0005634">
    <property type="term" value="C:nucleus"/>
    <property type="evidence" value="ECO:0007669"/>
    <property type="project" value="UniProtKB-SubCell"/>
</dbReference>
<evidence type="ECO:0000313" key="11">
    <source>
        <dbReference type="Proteomes" id="UP000077671"/>
    </source>
</evidence>
<keyword evidence="12" id="KW-1185">Reference proteome</keyword>
<gene>
    <name evidence="10" type="ORF">A4X03_0g632</name>
    <name evidence="9" type="ORF">JKIAZH3_G5647</name>
</gene>
<dbReference type="AlphaFoldDB" id="A0A177V7Q7"/>
<evidence type="ECO:0000256" key="4">
    <source>
        <dbReference type="ARBA" id="ARBA00022884"/>
    </source>
</evidence>
<reference evidence="10" key="2">
    <citation type="journal article" date="2019" name="IMA Fungus">
        <title>Genome sequencing and comparison of five Tilletia species to identify candidate genes for the detection of regulated species infecting wheat.</title>
        <authorList>
            <person name="Nguyen H.D.T."/>
            <person name="Sultana T."/>
            <person name="Kesanakurti P."/>
            <person name="Hambleton S."/>
        </authorList>
    </citation>
    <scope>NUCLEOTIDE SEQUENCE</scope>
    <source>
        <strain evidence="10">DAOMC 238032</strain>
    </source>
</reference>
<evidence type="ECO:0000256" key="3">
    <source>
        <dbReference type="ARBA" id="ARBA00022490"/>
    </source>
</evidence>
<accession>A0A177V7Q7</accession>
<proteinExistence type="predicted"/>
<dbReference type="Pfam" id="PF00076">
    <property type="entry name" value="RRM_1"/>
    <property type="match status" value="1"/>
</dbReference>
<evidence type="ECO:0000313" key="10">
    <source>
        <dbReference type="EMBL" id="KAE8264886.1"/>
    </source>
</evidence>
<dbReference type="EMBL" id="LWDD02000040">
    <property type="protein sequence ID" value="KAE8264886.1"/>
    <property type="molecule type" value="Genomic_DNA"/>
</dbReference>
<dbReference type="EMBL" id="CAJHJG010006974">
    <property type="protein sequence ID" value="CAD6961352.1"/>
    <property type="molecule type" value="Genomic_DNA"/>
</dbReference>
<feature type="domain" description="RRM" evidence="8">
    <location>
        <begin position="72"/>
        <end position="151"/>
    </location>
</feature>
<protein>
    <recommendedName>
        <fullName evidence="8">RRM domain-containing protein</fullName>
    </recommendedName>
</protein>
<dbReference type="GO" id="GO:0003729">
    <property type="term" value="F:mRNA binding"/>
    <property type="evidence" value="ECO:0007669"/>
    <property type="project" value="InterPro"/>
</dbReference>
<name>A0A177V7Q7_9BASI</name>
<reference evidence="9" key="3">
    <citation type="submission" date="2020-10" db="EMBL/GenBank/DDBJ databases">
        <authorList>
            <person name="Sedaghatjoo S."/>
        </authorList>
    </citation>
    <scope>NUCLEOTIDE SEQUENCE</scope>
    <source>
        <strain evidence="9">AZH3</strain>
    </source>
</reference>